<dbReference type="AlphaFoldDB" id="X1E7Y0"/>
<name>X1E7Y0_9ZZZZ</name>
<evidence type="ECO:0000313" key="1">
    <source>
        <dbReference type="EMBL" id="GAH28692.1"/>
    </source>
</evidence>
<proteinExistence type="predicted"/>
<sequence length="303" mass="33117">MEFLKSIIIDNETPAADGMYSYVLPVNPVSHLILTICALNTGGAEATAAQICDMVTNVHVLHRGTTVLQMSANDLLALNHVLFAKTPMRGQQSATISDITWLSLVIPFGRKMYDPNECFPQSRAGELQIQLTVGIADAVLTGLILQLEAVELYGANPARHLKVTTIVDDALVVGDNDIRLPIGNPYAGILMFSTTKPTSTLWTTTIDQVKLLANNKEHYVSSANWESLRGELVNRPGMEAGYLTAIGLYGHDHIAQYAYIDFDPRRSDLFLMETAGMNALILRITGGDTEEARVFPVELRATS</sequence>
<accession>X1E7Y0</accession>
<comment type="caution">
    <text evidence="1">The sequence shown here is derived from an EMBL/GenBank/DDBJ whole genome shotgun (WGS) entry which is preliminary data.</text>
</comment>
<gene>
    <name evidence="1" type="ORF">S03H2_10155</name>
</gene>
<evidence type="ECO:0008006" key="2">
    <source>
        <dbReference type="Google" id="ProtNLM"/>
    </source>
</evidence>
<protein>
    <recommendedName>
        <fullName evidence="2">Viral coat protein P2 N-terminal domain-containing protein</fullName>
    </recommendedName>
</protein>
<organism evidence="1">
    <name type="scientific">marine sediment metagenome</name>
    <dbReference type="NCBI Taxonomy" id="412755"/>
    <lineage>
        <taxon>unclassified sequences</taxon>
        <taxon>metagenomes</taxon>
        <taxon>ecological metagenomes</taxon>
    </lineage>
</organism>
<dbReference type="EMBL" id="BARU01005242">
    <property type="protein sequence ID" value="GAH28692.1"/>
    <property type="molecule type" value="Genomic_DNA"/>
</dbReference>
<reference evidence="1" key="1">
    <citation type="journal article" date="2014" name="Front. Microbiol.">
        <title>High frequency of phylogenetically diverse reductive dehalogenase-homologous genes in deep subseafloor sedimentary metagenomes.</title>
        <authorList>
            <person name="Kawai M."/>
            <person name="Futagami T."/>
            <person name="Toyoda A."/>
            <person name="Takaki Y."/>
            <person name="Nishi S."/>
            <person name="Hori S."/>
            <person name="Arai W."/>
            <person name="Tsubouchi T."/>
            <person name="Morono Y."/>
            <person name="Uchiyama I."/>
            <person name="Ito T."/>
            <person name="Fujiyama A."/>
            <person name="Inagaki F."/>
            <person name="Takami H."/>
        </authorList>
    </citation>
    <scope>NUCLEOTIDE SEQUENCE</scope>
    <source>
        <strain evidence="1">Expedition CK06-06</strain>
    </source>
</reference>